<gene>
    <name evidence="1" type="ORF">HLI28_06715</name>
</gene>
<dbReference type="SUPFAM" id="SSF52540">
    <property type="entry name" value="P-loop containing nucleoside triphosphate hydrolases"/>
    <property type="match status" value="1"/>
</dbReference>
<accession>A0A849JV96</accession>
<dbReference type="InterPro" id="IPR052922">
    <property type="entry name" value="Cytidylate_Kinase-2"/>
</dbReference>
<dbReference type="EMBL" id="JABFAJ010000011">
    <property type="protein sequence ID" value="NNU27232.1"/>
    <property type="molecule type" value="Genomic_DNA"/>
</dbReference>
<reference evidence="1 2" key="1">
    <citation type="submission" date="2020-05" db="EMBL/GenBank/DDBJ databases">
        <title>Genome sequence of Isoptericola sp. JC619 isolated from Chilika lagoon, India.</title>
        <authorList>
            <person name="Kumar D."/>
            <person name="Appam K."/>
            <person name="Gandham S."/>
            <person name="Uppada J."/>
            <person name="Sasikala C."/>
            <person name="Venkata Ramana C."/>
        </authorList>
    </citation>
    <scope>NUCLEOTIDE SEQUENCE [LARGE SCALE GENOMIC DNA]</scope>
    <source>
        <strain evidence="1 2">JC619</strain>
    </source>
</reference>
<dbReference type="InterPro" id="IPR027417">
    <property type="entry name" value="P-loop_NTPase"/>
</dbReference>
<dbReference type="Proteomes" id="UP000557204">
    <property type="component" value="Unassembled WGS sequence"/>
</dbReference>
<protein>
    <submittedName>
        <fullName evidence="1">AAA family ATPase</fullName>
    </submittedName>
</protein>
<proteinExistence type="predicted"/>
<dbReference type="PANTHER" id="PTHR37816:SF1">
    <property type="entry name" value="TOXIN"/>
    <property type="match status" value="1"/>
</dbReference>
<name>A0A849JV96_9MICO</name>
<keyword evidence="2" id="KW-1185">Reference proteome</keyword>
<dbReference type="PANTHER" id="PTHR37816">
    <property type="entry name" value="YALI0E33011P"/>
    <property type="match status" value="1"/>
</dbReference>
<comment type="caution">
    <text evidence="1">The sequence shown here is derived from an EMBL/GenBank/DDBJ whole genome shotgun (WGS) entry which is preliminary data.</text>
</comment>
<dbReference type="AlphaFoldDB" id="A0A849JV96"/>
<evidence type="ECO:0000313" key="2">
    <source>
        <dbReference type="Proteomes" id="UP000557204"/>
    </source>
</evidence>
<dbReference type="Gene3D" id="3.40.50.300">
    <property type="entry name" value="P-loop containing nucleotide triphosphate hydrolases"/>
    <property type="match status" value="1"/>
</dbReference>
<organism evidence="1 2">
    <name type="scientific">Isoptericola sediminis</name>
    <dbReference type="NCBI Taxonomy" id="2733572"/>
    <lineage>
        <taxon>Bacteria</taxon>
        <taxon>Bacillati</taxon>
        <taxon>Actinomycetota</taxon>
        <taxon>Actinomycetes</taxon>
        <taxon>Micrococcales</taxon>
        <taxon>Promicromonosporaceae</taxon>
        <taxon>Isoptericola</taxon>
    </lineage>
</organism>
<dbReference type="RefSeq" id="WP_171246726.1">
    <property type="nucleotide sequence ID" value="NZ_JABFAJ010000011.1"/>
</dbReference>
<evidence type="ECO:0000313" key="1">
    <source>
        <dbReference type="EMBL" id="NNU27232.1"/>
    </source>
</evidence>
<sequence>MPADASPALPRRVLVAGTSGAGKSTLAGRISTLLGITHTELDGLYHGPGWTPRPAFVTDVERLVAGESWVTEWQYRAVRPLLLERAELLVWLDMPVRVRMRRVVTRTVRRRVRGTELWNGNHEPPLRTFVSDPDHIVRWAWRTRHGFRGLASHVAEVAPHLTVVRLRSQDDVERWLAELAGRVGRPVPPPRRDADRRS</sequence>